<comment type="caution">
    <text evidence="2">The sequence shown here is derived from an EMBL/GenBank/DDBJ whole genome shotgun (WGS) entry which is preliminary data.</text>
</comment>
<organism evidence="2 3">
    <name type="scientific">Arenicella xantha</name>
    <dbReference type="NCBI Taxonomy" id="644221"/>
    <lineage>
        <taxon>Bacteria</taxon>
        <taxon>Pseudomonadati</taxon>
        <taxon>Pseudomonadota</taxon>
        <taxon>Gammaproteobacteria</taxon>
        <taxon>Arenicellales</taxon>
        <taxon>Arenicellaceae</taxon>
        <taxon>Arenicella</taxon>
    </lineage>
</organism>
<dbReference type="AlphaFoldDB" id="A0A395JFG0"/>
<gene>
    <name evidence="2" type="ORF">DFR28_10750</name>
</gene>
<keyword evidence="2" id="KW-0489">Methyltransferase</keyword>
<proteinExistence type="predicted"/>
<dbReference type="GO" id="GO:0008168">
    <property type="term" value="F:methyltransferase activity"/>
    <property type="evidence" value="ECO:0007669"/>
    <property type="project" value="UniProtKB-KW"/>
</dbReference>
<dbReference type="InterPro" id="IPR029063">
    <property type="entry name" value="SAM-dependent_MTases_sf"/>
</dbReference>
<evidence type="ECO:0000313" key="3">
    <source>
        <dbReference type="Proteomes" id="UP000253083"/>
    </source>
</evidence>
<dbReference type="EMBL" id="QNRT01000007">
    <property type="protein sequence ID" value="RBP48448.1"/>
    <property type="molecule type" value="Genomic_DNA"/>
</dbReference>
<name>A0A395JFG0_9GAMM</name>
<evidence type="ECO:0000259" key="1">
    <source>
        <dbReference type="Pfam" id="PF13649"/>
    </source>
</evidence>
<evidence type="ECO:0000313" key="2">
    <source>
        <dbReference type="EMBL" id="RBP48448.1"/>
    </source>
</evidence>
<dbReference type="InParanoid" id="A0A395JFG0"/>
<dbReference type="CDD" id="cd02440">
    <property type="entry name" value="AdoMet_MTases"/>
    <property type="match status" value="1"/>
</dbReference>
<dbReference type="GO" id="GO:0032259">
    <property type="term" value="P:methylation"/>
    <property type="evidence" value="ECO:0007669"/>
    <property type="project" value="UniProtKB-KW"/>
</dbReference>
<dbReference type="Proteomes" id="UP000253083">
    <property type="component" value="Unassembled WGS sequence"/>
</dbReference>
<dbReference type="RefSeq" id="WP_113955708.1">
    <property type="nucleotide sequence ID" value="NZ_QNRT01000007.1"/>
</dbReference>
<accession>A0A395JFG0</accession>
<dbReference type="Pfam" id="PF13649">
    <property type="entry name" value="Methyltransf_25"/>
    <property type="match status" value="1"/>
</dbReference>
<feature type="domain" description="Methyltransferase" evidence="1">
    <location>
        <begin position="88"/>
        <end position="163"/>
    </location>
</feature>
<protein>
    <submittedName>
        <fullName evidence="2">Methyltransferase family protein</fullName>
    </submittedName>
</protein>
<dbReference type="SUPFAM" id="SSF53335">
    <property type="entry name" value="S-adenosyl-L-methionine-dependent methyltransferases"/>
    <property type="match status" value="1"/>
</dbReference>
<dbReference type="InterPro" id="IPR041698">
    <property type="entry name" value="Methyltransf_25"/>
</dbReference>
<keyword evidence="2" id="KW-0808">Transferase</keyword>
<dbReference type="OrthoDB" id="6813549at2"/>
<reference evidence="2 3" key="1">
    <citation type="submission" date="2018-06" db="EMBL/GenBank/DDBJ databases">
        <title>Genomic Encyclopedia of Type Strains, Phase IV (KMG-IV): sequencing the most valuable type-strain genomes for metagenomic binning, comparative biology and taxonomic classification.</title>
        <authorList>
            <person name="Goeker M."/>
        </authorList>
    </citation>
    <scope>NUCLEOTIDE SEQUENCE [LARGE SCALE GENOMIC DNA]</scope>
    <source>
        <strain evidence="2 3">DSM 24032</strain>
    </source>
</reference>
<dbReference type="Gene3D" id="3.40.50.150">
    <property type="entry name" value="Vaccinia Virus protein VP39"/>
    <property type="match status" value="1"/>
</dbReference>
<sequence length="407" mass="45434">MSALTEQNQFIRNRNRVYAAEAGAADFQYSDGDEAEAKLYTILSQAKDLSSKSYELQSKIDDWPTEYHLSSTRANLLRSLDLSNVNRVLELGCGCGSITRYLGEHSHIQVDAVEGSASRAALAALRCRDLDNVTISVANFNDIQFPKNGYDLVLFVGVTEYAGRFSQRATDQAALQDLLGLARKAAVDDGVTLIAIENRLGLKYMLGANEDHYGVRFVGLDNYRESTGIRTYSRSEWLEQITQAQFSAHQFLYPFPDYKVPTLVVKEGAPSSRVLEGLLPIRSRDYAEHFDLGVSEHRAWQGLLDAGNFEDHANSFLILLGSNESVLQALCPNELSQFEMPELGYDLPSAKAEQRVQDKKIQQHLNAEIIQLQSHTSNLEAKVALMSNSIGWRAMNLVRRIFGKTTI</sequence>
<keyword evidence="3" id="KW-1185">Reference proteome</keyword>